<keyword evidence="2" id="KW-0229">DNA integration</keyword>
<dbReference type="PANTHER" id="PTHR30629:SF2">
    <property type="entry name" value="PROPHAGE INTEGRASE INTS-RELATED"/>
    <property type="match status" value="1"/>
</dbReference>
<organism evidence="6 7">
    <name type="scientific">Roseovarius nubinhibens (strain ATCC BAA-591 / DSM 15170 / ISM)</name>
    <dbReference type="NCBI Taxonomy" id="89187"/>
    <lineage>
        <taxon>Bacteria</taxon>
        <taxon>Pseudomonadati</taxon>
        <taxon>Pseudomonadota</taxon>
        <taxon>Alphaproteobacteria</taxon>
        <taxon>Rhodobacterales</taxon>
        <taxon>Roseobacteraceae</taxon>
        <taxon>Roseovarius</taxon>
    </lineage>
</organism>
<dbReference type="AlphaFoldDB" id="A3SLM0"/>
<evidence type="ECO:0000256" key="4">
    <source>
        <dbReference type="ARBA" id="ARBA00023172"/>
    </source>
</evidence>
<dbReference type="HOGENOM" id="CLU_027562_0_2_5"/>
<dbReference type="CDD" id="cd00801">
    <property type="entry name" value="INT_P4_C"/>
    <property type="match status" value="1"/>
</dbReference>
<dbReference type="PROSITE" id="PS51898">
    <property type="entry name" value="TYR_RECOMBINASE"/>
    <property type="match status" value="1"/>
</dbReference>
<reference evidence="6 7" key="1">
    <citation type="submission" date="2005-12" db="EMBL/GenBank/DDBJ databases">
        <authorList>
            <person name="Moran M.A."/>
            <person name="Ferriera S."/>
            <person name="Johnson J."/>
            <person name="Kravitz S."/>
            <person name="Halpern A."/>
            <person name="Remington K."/>
            <person name="Beeson K."/>
            <person name="Tran B."/>
            <person name="Rogers Y.-H."/>
            <person name="Friedman R."/>
            <person name="Venter J.C."/>
        </authorList>
    </citation>
    <scope>NUCLEOTIDE SEQUENCE [LARGE SCALE GENOMIC DNA]</scope>
    <source>
        <strain evidence="7">ATCC BAA-591 / DSM 15170 / ISM</strain>
    </source>
</reference>
<keyword evidence="7" id="KW-1185">Reference proteome</keyword>
<accession>A3SLM0</accession>
<evidence type="ECO:0000313" key="7">
    <source>
        <dbReference type="Proteomes" id="UP000005954"/>
    </source>
</evidence>
<dbReference type="InterPro" id="IPR050808">
    <property type="entry name" value="Phage_Integrase"/>
</dbReference>
<evidence type="ECO:0000313" key="6">
    <source>
        <dbReference type="EMBL" id="EAP78251.1"/>
    </source>
</evidence>
<dbReference type="Gene3D" id="1.10.443.10">
    <property type="entry name" value="Intergrase catalytic core"/>
    <property type="match status" value="1"/>
</dbReference>
<comment type="similarity">
    <text evidence="1">Belongs to the 'phage' integrase family.</text>
</comment>
<keyword evidence="3" id="KW-0238">DNA-binding</keyword>
<dbReference type="EMBL" id="AALY01000001">
    <property type="protein sequence ID" value="EAP78251.1"/>
    <property type="molecule type" value="Genomic_DNA"/>
</dbReference>
<dbReference type="STRING" id="89187.ISM_08140"/>
<dbReference type="Pfam" id="PF13356">
    <property type="entry name" value="Arm-DNA-bind_3"/>
    <property type="match status" value="1"/>
</dbReference>
<dbReference type="PANTHER" id="PTHR30629">
    <property type="entry name" value="PROPHAGE INTEGRASE"/>
    <property type="match status" value="1"/>
</dbReference>
<dbReference type="Pfam" id="PF00589">
    <property type="entry name" value="Phage_integrase"/>
    <property type="match status" value="1"/>
</dbReference>
<evidence type="ECO:0000256" key="2">
    <source>
        <dbReference type="ARBA" id="ARBA00022908"/>
    </source>
</evidence>
<dbReference type="Pfam" id="PF22022">
    <property type="entry name" value="Phage_int_M"/>
    <property type="match status" value="1"/>
</dbReference>
<name>A3SLM0_ROSNI</name>
<dbReference type="InterPro" id="IPR013762">
    <property type="entry name" value="Integrase-like_cat_sf"/>
</dbReference>
<dbReference type="Gene3D" id="3.30.160.390">
    <property type="entry name" value="Integrase, DNA-binding domain"/>
    <property type="match status" value="1"/>
</dbReference>
<dbReference type="InterPro" id="IPR025166">
    <property type="entry name" value="Integrase_DNA_bind_dom"/>
</dbReference>
<proteinExistence type="inferred from homology"/>
<dbReference type="GO" id="GO:0006310">
    <property type="term" value="P:DNA recombination"/>
    <property type="evidence" value="ECO:0007669"/>
    <property type="project" value="UniProtKB-KW"/>
</dbReference>
<comment type="caution">
    <text evidence="6">The sequence shown here is derived from an EMBL/GenBank/DDBJ whole genome shotgun (WGS) entry which is preliminary data.</text>
</comment>
<dbReference type="GO" id="GO:0015074">
    <property type="term" value="P:DNA integration"/>
    <property type="evidence" value="ECO:0007669"/>
    <property type="project" value="UniProtKB-KW"/>
</dbReference>
<dbReference type="InterPro" id="IPR011010">
    <property type="entry name" value="DNA_brk_join_enz"/>
</dbReference>
<gene>
    <name evidence="6" type="ORF">ISM_08140</name>
</gene>
<dbReference type="InterPro" id="IPR002104">
    <property type="entry name" value="Integrase_catalytic"/>
</dbReference>
<dbReference type="Gene3D" id="1.10.150.130">
    <property type="match status" value="1"/>
</dbReference>
<feature type="domain" description="Tyr recombinase" evidence="5">
    <location>
        <begin position="190"/>
        <end position="365"/>
    </location>
</feature>
<evidence type="ECO:0000259" key="5">
    <source>
        <dbReference type="PROSITE" id="PS51898"/>
    </source>
</evidence>
<evidence type="ECO:0000256" key="1">
    <source>
        <dbReference type="ARBA" id="ARBA00008857"/>
    </source>
</evidence>
<dbReference type="Proteomes" id="UP000005954">
    <property type="component" value="Unassembled WGS sequence"/>
</dbReference>
<dbReference type="InterPro" id="IPR010998">
    <property type="entry name" value="Integrase_recombinase_N"/>
</dbReference>
<sequence length="384" mass="42881">MKNAPPGSYCDGGGLWLIKRKDGGAQWVLRVTIHGRRREMGLGNCQSVSLKEAREAAERWRAVVRDGKDPIKERERERRKAARDDHTLAAVAKEAFEARKPELREDGKAGRWFSPLELHVLPKLGKVPIEDIDQRDIKNTLAEIWHTKGVTAGKALHRLNIVFQHAAAMGLDVDMQATQKAKALLGKSRHKPKSIPALPWQEVPAFYQSLSEATVTHLALRFLILTGLRSKPIRFCHLDQISGDIWTVPAELMKAKKSQEQEFRVPLSEEALNVIKQAKPLSRDGILFPGARKGVISDATMSTLMERRGLEARPHGFRSSFRTWCAEATTFSEDLAETALAHATGNKVSRAYKRTDLLDLRRPLMAKWADFVTGNSAGKVVAIA</sequence>
<dbReference type="InterPro" id="IPR038488">
    <property type="entry name" value="Integrase_DNA-bd_sf"/>
</dbReference>
<dbReference type="InterPro" id="IPR053876">
    <property type="entry name" value="Phage_int_M"/>
</dbReference>
<keyword evidence="4" id="KW-0233">DNA recombination</keyword>
<protein>
    <submittedName>
        <fullName evidence="6">Putative integrase DNA protein</fullName>
    </submittedName>
</protein>
<dbReference type="GO" id="GO:0003677">
    <property type="term" value="F:DNA binding"/>
    <property type="evidence" value="ECO:0007669"/>
    <property type="project" value="UniProtKB-KW"/>
</dbReference>
<dbReference type="SUPFAM" id="SSF56349">
    <property type="entry name" value="DNA breaking-rejoining enzymes"/>
    <property type="match status" value="1"/>
</dbReference>
<evidence type="ECO:0000256" key="3">
    <source>
        <dbReference type="ARBA" id="ARBA00023125"/>
    </source>
</evidence>
<dbReference type="eggNOG" id="COG0582">
    <property type="taxonomic scope" value="Bacteria"/>
</dbReference>